<dbReference type="GO" id="GO:0003908">
    <property type="term" value="F:methylated-DNA-[protein]-cysteine S-methyltransferase activity"/>
    <property type="evidence" value="ECO:0007669"/>
    <property type="project" value="UniProtKB-EC"/>
</dbReference>
<dbReference type="InterPro" id="IPR001497">
    <property type="entry name" value="MethylDNA_cys_MeTrfase_AS"/>
</dbReference>
<dbReference type="GO" id="GO:0006281">
    <property type="term" value="P:DNA repair"/>
    <property type="evidence" value="ECO:0007669"/>
    <property type="project" value="UniProtKB-KW"/>
</dbReference>
<dbReference type="CDD" id="cd06445">
    <property type="entry name" value="ATase"/>
    <property type="match status" value="1"/>
</dbReference>
<dbReference type="InterPro" id="IPR036217">
    <property type="entry name" value="MethylDNA_cys_MeTrfase_DNAb"/>
</dbReference>
<evidence type="ECO:0000313" key="11">
    <source>
        <dbReference type="Proteomes" id="UP000093080"/>
    </source>
</evidence>
<dbReference type="NCBIfam" id="TIGR00589">
    <property type="entry name" value="ogt"/>
    <property type="match status" value="1"/>
</dbReference>
<organism evidence="10 11">
    <name type="scientific">Dissulfuribacter thermophilus</name>
    <dbReference type="NCBI Taxonomy" id="1156395"/>
    <lineage>
        <taxon>Bacteria</taxon>
        <taxon>Pseudomonadati</taxon>
        <taxon>Thermodesulfobacteriota</taxon>
        <taxon>Dissulfuribacteria</taxon>
        <taxon>Dissulfuribacterales</taxon>
        <taxon>Dissulfuribacteraceae</taxon>
        <taxon>Dissulfuribacter</taxon>
    </lineage>
</organism>
<evidence type="ECO:0000256" key="2">
    <source>
        <dbReference type="ARBA" id="ARBA00008711"/>
    </source>
</evidence>
<sequence>MQVEFLYRDDLLIRVLLSISEKTPPHLTPCSELIEILKGNIKYNCDLSSCSPFQHKVLNETRKIPFGKTLSYKDLAQKIGCPSPRAVGRALKNNPIPLLIPCHRVLKKGGGLGGFSQGQEIKSVLLEFEHENSCNE</sequence>
<dbReference type="EC" id="2.1.1.63" evidence="3"/>
<evidence type="ECO:0000256" key="3">
    <source>
        <dbReference type="ARBA" id="ARBA00011918"/>
    </source>
</evidence>
<name>A0A1B9F9K0_9BACT</name>
<dbReference type="InterPro" id="IPR014048">
    <property type="entry name" value="MethylDNA_cys_MeTrfase_DNA-bd"/>
</dbReference>
<dbReference type="AlphaFoldDB" id="A0A1B9F9K0"/>
<dbReference type="FunFam" id="1.10.10.10:FF:000214">
    <property type="entry name" value="Methylated-DNA--protein-cysteine methyltransferase"/>
    <property type="match status" value="1"/>
</dbReference>
<evidence type="ECO:0000256" key="5">
    <source>
        <dbReference type="ARBA" id="ARBA00022679"/>
    </source>
</evidence>
<evidence type="ECO:0000313" key="10">
    <source>
        <dbReference type="EMBL" id="OCC16461.1"/>
    </source>
</evidence>
<evidence type="ECO:0000256" key="8">
    <source>
        <dbReference type="ARBA" id="ARBA00049348"/>
    </source>
</evidence>
<dbReference type="PANTHER" id="PTHR10815">
    <property type="entry name" value="METHYLATED-DNA--PROTEIN-CYSTEINE METHYLTRANSFERASE"/>
    <property type="match status" value="1"/>
</dbReference>
<evidence type="ECO:0000259" key="9">
    <source>
        <dbReference type="Pfam" id="PF01035"/>
    </source>
</evidence>
<reference evidence="10 11" key="1">
    <citation type="submission" date="2016-06" db="EMBL/GenBank/DDBJ databases">
        <title>Respiratory ammonification of nitrate coupled to the oxidation of elemental sulfur in deep-sea autotrophic thermophilic bacteria.</title>
        <authorList>
            <person name="Slobodkina G.B."/>
            <person name="Mardanov A.V."/>
            <person name="Ravin N.V."/>
            <person name="Frolova A.A."/>
            <person name="Viryasiv M.B."/>
            <person name="Chernyh N.A."/>
            <person name="Bonch-Osmolovskaya E.A."/>
            <person name="Slobodkin A.I."/>
        </authorList>
    </citation>
    <scope>NUCLEOTIDE SEQUENCE [LARGE SCALE GENOMIC DNA]</scope>
    <source>
        <strain evidence="10 11">S69</strain>
    </source>
</reference>
<dbReference type="PROSITE" id="PS00374">
    <property type="entry name" value="MGMT"/>
    <property type="match status" value="1"/>
</dbReference>
<dbReference type="Proteomes" id="UP000093080">
    <property type="component" value="Unassembled WGS sequence"/>
</dbReference>
<dbReference type="GO" id="GO:0032259">
    <property type="term" value="P:methylation"/>
    <property type="evidence" value="ECO:0007669"/>
    <property type="project" value="UniProtKB-KW"/>
</dbReference>
<dbReference type="SUPFAM" id="SSF46767">
    <property type="entry name" value="Methylated DNA-protein cysteine methyltransferase, C-terminal domain"/>
    <property type="match status" value="1"/>
</dbReference>
<dbReference type="Pfam" id="PF01035">
    <property type="entry name" value="DNA_binding_1"/>
    <property type="match status" value="1"/>
</dbReference>
<comment type="catalytic activity">
    <reaction evidence="1">
        <text>a 4-O-methyl-thymidine in DNA + L-cysteinyl-[protein] = a thymidine in DNA + S-methyl-L-cysteinyl-[protein]</text>
        <dbReference type="Rhea" id="RHEA:53428"/>
        <dbReference type="Rhea" id="RHEA-COMP:10131"/>
        <dbReference type="Rhea" id="RHEA-COMP:10132"/>
        <dbReference type="Rhea" id="RHEA-COMP:13555"/>
        <dbReference type="Rhea" id="RHEA-COMP:13556"/>
        <dbReference type="ChEBI" id="CHEBI:29950"/>
        <dbReference type="ChEBI" id="CHEBI:82612"/>
        <dbReference type="ChEBI" id="CHEBI:137386"/>
        <dbReference type="ChEBI" id="CHEBI:137387"/>
        <dbReference type="EC" id="2.1.1.63"/>
    </reaction>
</comment>
<gene>
    <name evidence="10" type="ORF">DBT_0278</name>
</gene>
<dbReference type="RefSeq" id="WP_244155271.1">
    <property type="nucleotide sequence ID" value="NZ_MAGO01000001.1"/>
</dbReference>
<keyword evidence="5 10" id="KW-0808">Transferase</keyword>
<evidence type="ECO:0000256" key="7">
    <source>
        <dbReference type="ARBA" id="ARBA00023204"/>
    </source>
</evidence>
<comment type="similarity">
    <text evidence="2">Belongs to the MGMT family.</text>
</comment>
<comment type="catalytic activity">
    <reaction evidence="8">
        <text>a 6-O-methyl-2'-deoxyguanosine in DNA + L-cysteinyl-[protein] = S-methyl-L-cysteinyl-[protein] + a 2'-deoxyguanosine in DNA</text>
        <dbReference type="Rhea" id="RHEA:24000"/>
        <dbReference type="Rhea" id="RHEA-COMP:10131"/>
        <dbReference type="Rhea" id="RHEA-COMP:10132"/>
        <dbReference type="Rhea" id="RHEA-COMP:11367"/>
        <dbReference type="Rhea" id="RHEA-COMP:11368"/>
        <dbReference type="ChEBI" id="CHEBI:29950"/>
        <dbReference type="ChEBI" id="CHEBI:82612"/>
        <dbReference type="ChEBI" id="CHEBI:85445"/>
        <dbReference type="ChEBI" id="CHEBI:85448"/>
        <dbReference type="EC" id="2.1.1.63"/>
    </reaction>
</comment>
<dbReference type="InterPro" id="IPR036388">
    <property type="entry name" value="WH-like_DNA-bd_sf"/>
</dbReference>
<evidence type="ECO:0000256" key="4">
    <source>
        <dbReference type="ARBA" id="ARBA00022603"/>
    </source>
</evidence>
<evidence type="ECO:0000256" key="1">
    <source>
        <dbReference type="ARBA" id="ARBA00001286"/>
    </source>
</evidence>
<keyword evidence="11" id="KW-1185">Reference proteome</keyword>
<comment type="caution">
    <text evidence="10">The sequence shown here is derived from an EMBL/GenBank/DDBJ whole genome shotgun (WGS) entry which is preliminary data.</text>
</comment>
<feature type="domain" description="Methylated-DNA-[protein]-cysteine S-methyltransferase DNA binding" evidence="9">
    <location>
        <begin position="52"/>
        <end position="130"/>
    </location>
</feature>
<dbReference type="STRING" id="1156395.DBT_0278"/>
<keyword evidence="7" id="KW-0234">DNA repair</keyword>
<dbReference type="Gene3D" id="1.10.10.10">
    <property type="entry name" value="Winged helix-like DNA-binding domain superfamily/Winged helix DNA-binding domain"/>
    <property type="match status" value="1"/>
</dbReference>
<dbReference type="PANTHER" id="PTHR10815:SF13">
    <property type="entry name" value="METHYLATED-DNA--PROTEIN-CYSTEINE METHYLTRANSFERASE"/>
    <property type="match status" value="1"/>
</dbReference>
<keyword evidence="6" id="KW-0227">DNA damage</keyword>
<keyword evidence="4 10" id="KW-0489">Methyltransferase</keyword>
<accession>A0A1B9F9K0</accession>
<dbReference type="EMBL" id="MAGO01000001">
    <property type="protein sequence ID" value="OCC16461.1"/>
    <property type="molecule type" value="Genomic_DNA"/>
</dbReference>
<evidence type="ECO:0000256" key="6">
    <source>
        <dbReference type="ARBA" id="ARBA00022763"/>
    </source>
</evidence>
<proteinExistence type="inferred from homology"/>
<protein>
    <recommendedName>
        <fullName evidence="3">methylated-DNA--[protein]-cysteine S-methyltransferase</fullName>
        <ecNumber evidence="3">2.1.1.63</ecNumber>
    </recommendedName>
</protein>